<comment type="caution">
    <text evidence="2">The sequence shown here is derived from an EMBL/GenBank/DDBJ whole genome shotgun (WGS) entry which is preliminary data.</text>
</comment>
<reference evidence="2" key="1">
    <citation type="journal article" date="2020" name="Appl. Environ. Microbiol.">
        <title>Medium-Chain Fatty Acid Synthesis by 'Candidatus Weimeria bifida' gen. nov., sp. nov., and 'Candidatus Pseudoramibacter fermentans' sp. nov.</title>
        <authorList>
            <person name="Scarborough M.J."/>
            <person name="Myers K.S."/>
            <person name="Donohue T.J."/>
            <person name="Noguera D.R."/>
        </authorList>
    </citation>
    <scope>NUCLEOTIDE SEQUENCE</scope>
    <source>
        <strain evidence="2">EUB1.1</strain>
    </source>
</reference>
<accession>A0A6L5GTK0</accession>
<feature type="transmembrane region" description="Helical" evidence="1">
    <location>
        <begin position="47"/>
        <end position="65"/>
    </location>
</feature>
<evidence type="ECO:0000313" key="3">
    <source>
        <dbReference type="Proteomes" id="UP000473648"/>
    </source>
</evidence>
<evidence type="ECO:0000256" key="1">
    <source>
        <dbReference type="SAM" id="Phobius"/>
    </source>
</evidence>
<keyword evidence="1" id="KW-1133">Transmembrane helix</keyword>
<name>A0A6L5GTK0_9FIRM</name>
<organism evidence="2 3">
    <name type="scientific">Candidatus Pseudoramibacter fermentans</name>
    <dbReference type="NCBI Taxonomy" id="2594427"/>
    <lineage>
        <taxon>Bacteria</taxon>
        <taxon>Bacillati</taxon>
        <taxon>Bacillota</taxon>
        <taxon>Clostridia</taxon>
        <taxon>Eubacteriales</taxon>
        <taxon>Eubacteriaceae</taxon>
        <taxon>Pseudoramibacter</taxon>
    </lineage>
</organism>
<feature type="transmembrane region" description="Helical" evidence="1">
    <location>
        <begin position="18"/>
        <end position="35"/>
    </location>
</feature>
<gene>
    <name evidence="2" type="ORF">FRC53_09170</name>
</gene>
<dbReference type="EMBL" id="VOGB01000005">
    <property type="protein sequence ID" value="MQM73565.1"/>
    <property type="molecule type" value="Genomic_DNA"/>
</dbReference>
<keyword evidence="1" id="KW-0472">Membrane</keyword>
<keyword evidence="1" id="KW-0812">Transmembrane</keyword>
<keyword evidence="3" id="KW-1185">Reference proteome</keyword>
<proteinExistence type="predicted"/>
<protein>
    <submittedName>
        <fullName evidence="2">Uncharacterized protein</fullName>
    </submittedName>
</protein>
<dbReference type="Proteomes" id="UP000473648">
    <property type="component" value="Unassembled WGS sequence"/>
</dbReference>
<sequence length="167" mass="19443">MAIKAQERVHNKQMSGKTSLVICVILVAYITFYYVMSRTHPATAQRFSLVTTIALAIALVLLLRFDSTMYDLLLTHERLEIERRVTVLYHKIVAEIPISHIIGLWHTSQFNEDDLVTGKTFKYTVSPKELDDLKFYTLLYNRDGETCRVDFQCSNSFYRSLRRLISK</sequence>
<evidence type="ECO:0000313" key="2">
    <source>
        <dbReference type="EMBL" id="MQM73565.1"/>
    </source>
</evidence>
<dbReference type="AlphaFoldDB" id="A0A6L5GTK0"/>